<evidence type="ECO:0000256" key="1">
    <source>
        <dbReference type="ARBA" id="ARBA00022670"/>
    </source>
</evidence>
<feature type="transmembrane region" description="Helical" evidence="7">
    <location>
        <begin position="290"/>
        <end position="311"/>
    </location>
</feature>
<keyword evidence="4 6" id="KW-0862">Zinc</keyword>
<feature type="domain" description="Peptidase M48" evidence="8">
    <location>
        <begin position="211"/>
        <end position="414"/>
    </location>
</feature>
<dbReference type="RefSeq" id="WP_192141348.1">
    <property type="nucleotide sequence ID" value="NZ_JACYXZ010000001.1"/>
</dbReference>
<evidence type="ECO:0000256" key="5">
    <source>
        <dbReference type="ARBA" id="ARBA00023049"/>
    </source>
</evidence>
<reference evidence="10" key="1">
    <citation type="submission" date="2020-09" db="EMBL/GenBank/DDBJ databases">
        <title>Nocardioides sp. strain MJB4 16S ribosomal RNA gene Genome sequencing and assembly.</title>
        <authorList>
            <person name="Kim I."/>
        </authorList>
    </citation>
    <scope>NUCLEOTIDE SEQUENCE</scope>
    <source>
        <strain evidence="10">MJB4</strain>
    </source>
</reference>
<keyword evidence="1 6" id="KW-0645">Protease</keyword>
<proteinExistence type="inferred from homology"/>
<keyword evidence="7" id="KW-0812">Transmembrane</keyword>
<dbReference type="EMBL" id="JACYXZ010000001">
    <property type="protein sequence ID" value="MBD8869147.1"/>
    <property type="molecule type" value="Genomic_DNA"/>
</dbReference>
<name>A0A927Q0N6_9ACTN</name>
<keyword evidence="11" id="KW-1185">Reference proteome</keyword>
<dbReference type="Gene3D" id="3.30.2010.10">
    <property type="entry name" value="Metalloproteases ('zincins'), catalytic domain"/>
    <property type="match status" value="1"/>
</dbReference>
<dbReference type="AlphaFoldDB" id="A0A927Q0N6"/>
<keyword evidence="2" id="KW-0479">Metal-binding</keyword>
<dbReference type="Pfam" id="PF01435">
    <property type="entry name" value="Peptidase_M48"/>
    <property type="match status" value="1"/>
</dbReference>
<accession>A0A927Q0N6</accession>
<feature type="transmembrane region" description="Helical" evidence="7">
    <location>
        <begin position="144"/>
        <end position="168"/>
    </location>
</feature>
<feature type="transmembrane region" description="Helical" evidence="7">
    <location>
        <begin position="69"/>
        <end position="90"/>
    </location>
</feature>
<keyword evidence="3 6" id="KW-0378">Hydrolase</keyword>
<dbReference type="PANTHER" id="PTHR10120">
    <property type="entry name" value="CAAX PRENYL PROTEASE 1"/>
    <property type="match status" value="1"/>
</dbReference>
<sequence>MRGPAAGVGGRRVAWAMVLLGGAAFVALAVLLVPWQPVPGGRPPPVADTDVLTAGELARAEEFVRTARLLGWSSLAVSLAVSALLGFTSLGTRLLGRLRLPWPLTVVGLVAGVLLLGRLATLPLGLLNHRHRVGAGLSTQSTGAWLVDVAKGVGLGIVVTSIALLVLVGCARRWRTWWPAVAGALAAGLVVVGSFVYPVLVEPLFNDFTPLEDGPLREQILGVAEAEEVVVDDVLVADASRRTTTLNAYVSGFGSTRRVVVYDTLLESQPDDQIVSVVAHELAHASYDDVVTGTLLGAAGSVAGVGLLALVLGSARVRRRAGVRGASDPRVVALVLALAAVGGVASSPVQSTISRQIEARADVAALTATGDAAAFVELQRALCRRSLCDPTPPAWSQLWFGSHPTAVERVALARRISRR</sequence>
<dbReference type="GO" id="GO:0004222">
    <property type="term" value="F:metalloendopeptidase activity"/>
    <property type="evidence" value="ECO:0007669"/>
    <property type="project" value="InterPro"/>
</dbReference>
<keyword evidence="7" id="KW-1133">Transmembrane helix</keyword>
<dbReference type="Pfam" id="PF16491">
    <property type="entry name" value="Peptidase_M48_N"/>
    <property type="match status" value="1"/>
</dbReference>
<comment type="caution">
    <text evidence="10">The sequence shown here is derived from an EMBL/GenBank/DDBJ whole genome shotgun (WGS) entry which is preliminary data.</text>
</comment>
<comment type="similarity">
    <text evidence="6">Belongs to the peptidase M48 family.</text>
</comment>
<feature type="transmembrane region" description="Helical" evidence="7">
    <location>
        <begin position="12"/>
        <end position="35"/>
    </location>
</feature>
<evidence type="ECO:0000256" key="6">
    <source>
        <dbReference type="RuleBase" id="RU003983"/>
    </source>
</evidence>
<feature type="transmembrane region" description="Helical" evidence="7">
    <location>
        <begin position="180"/>
        <end position="200"/>
    </location>
</feature>
<organism evidence="10 11">
    <name type="scientific">Nocardioides donggukensis</name>
    <dbReference type="NCBI Taxonomy" id="2774019"/>
    <lineage>
        <taxon>Bacteria</taxon>
        <taxon>Bacillati</taxon>
        <taxon>Actinomycetota</taxon>
        <taxon>Actinomycetes</taxon>
        <taxon>Propionibacteriales</taxon>
        <taxon>Nocardioidaceae</taxon>
        <taxon>Nocardioides</taxon>
    </lineage>
</organism>
<evidence type="ECO:0000259" key="8">
    <source>
        <dbReference type="Pfam" id="PF01435"/>
    </source>
</evidence>
<evidence type="ECO:0000256" key="4">
    <source>
        <dbReference type="ARBA" id="ARBA00022833"/>
    </source>
</evidence>
<evidence type="ECO:0000313" key="11">
    <source>
        <dbReference type="Proteomes" id="UP000616839"/>
    </source>
</evidence>
<gene>
    <name evidence="10" type="ORF">IE331_05875</name>
</gene>
<protein>
    <submittedName>
        <fullName evidence="10">M48 family metalloprotease</fullName>
    </submittedName>
</protein>
<dbReference type="InterPro" id="IPR001915">
    <property type="entry name" value="Peptidase_M48"/>
</dbReference>
<evidence type="ECO:0000256" key="3">
    <source>
        <dbReference type="ARBA" id="ARBA00022801"/>
    </source>
</evidence>
<keyword evidence="5 6" id="KW-0482">Metalloprotease</keyword>
<evidence type="ECO:0000259" key="9">
    <source>
        <dbReference type="Pfam" id="PF16491"/>
    </source>
</evidence>
<evidence type="ECO:0000256" key="7">
    <source>
        <dbReference type="SAM" id="Phobius"/>
    </source>
</evidence>
<evidence type="ECO:0000313" key="10">
    <source>
        <dbReference type="EMBL" id="MBD8869147.1"/>
    </source>
</evidence>
<dbReference type="InterPro" id="IPR032456">
    <property type="entry name" value="Peptidase_M48_N"/>
</dbReference>
<comment type="cofactor">
    <cofactor evidence="6">
        <name>Zn(2+)</name>
        <dbReference type="ChEBI" id="CHEBI:29105"/>
    </cofactor>
    <text evidence="6">Binds 1 zinc ion per subunit.</text>
</comment>
<evidence type="ECO:0000256" key="2">
    <source>
        <dbReference type="ARBA" id="ARBA00022723"/>
    </source>
</evidence>
<dbReference type="GO" id="GO:0006508">
    <property type="term" value="P:proteolysis"/>
    <property type="evidence" value="ECO:0007669"/>
    <property type="project" value="UniProtKB-KW"/>
</dbReference>
<dbReference type="Proteomes" id="UP000616839">
    <property type="component" value="Unassembled WGS sequence"/>
</dbReference>
<dbReference type="GO" id="GO:0046872">
    <property type="term" value="F:metal ion binding"/>
    <property type="evidence" value="ECO:0007669"/>
    <property type="project" value="UniProtKB-KW"/>
</dbReference>
<feature type="domain" description="CAAX prenyl protease 1 N-terminal" evidence="9">
    <location>
        <begin position="136"/>
        <end position="206"/>
    </location>
</feature>
<feature type="transmembrane region" description="Helical" evidence="7">
    <location>
        <begin position="102"/>
        <end position="124"/>
    </location>
</feature>
<keyword evidence="7" id="KW-0472">Membrane</keyword>